<evidence type="ECO:0000256" key="1">
    <source>
        <dbReference type="PIRSR" id="PIRSR605019-1"/>
    </source>
</evidence>
<feature type="binding site" evidence="1">
    <location>
        <position position="14"/>
    </location>
    <ligand>
        <name>Zn(2+)</name>
        <dbReference type="ChEBI" id="CHEBI:29105"/>
    </ligand>
</feature>
<keyword evidence="1" id="KW-0479">Metal-binding</keyword>
<dbReference type="EMBL" id="BASZ01000004">
    <property type="protein sequence ID" value="GAD48665.1"/>
    <property type="molecule type" value="Genomic_DNA"/>
</dbReference>
<name>U2YJN2_9SPHN</name>
<accession>U2YJN2</accession>
<dbReference type="InterPro" id="IPR005019">
    <property type="entry name" value="Adenine_glyco"/>
</dbReference>
<keyword evidence="1" id="KW-0862">Zinc</keyword>
<feature type="binding site" evidence="1">
    <location>
        <position position="180"/>
    </location>
    <ligand>
        <name>Zn(2+)</name>
        <dbReference type="ChEBI" id="CHEBI:29105"/>
    </ligand>
</feature>
<proteinExistence type="predicted"/>
<organism evidence="2 3">
    <name type="scientific">Caenibius tardaugens NBRC 16725</name>
    <dbReference type="NCBI Taxonomy" id="1219035"/>
    <lineage>
        <taxon>Bacteria</taxon>
        <taxon>Pseudomonadati</taxon>
        <taxon>Pseudomonadota</taxon>
        <taxon>Alphaproteobacteria</taxon>
        <taxon>Sphingomonadales</taxon>
        <taxon>Erythrobacteraceae</taxon>
        <taxon>Caenibius</taxon>
    </lineage>
</organism>
<comment type="caution">
    <text evidence="2">The sequence shown here is derived from an EMBL/GenBank/DDBJ whole genome shotgun (WGS) entry which is preliminary data.</text>
</comment>
<feature type="binding site" evidence="1">
    <location>
        <position position="184"/>
    </location>
    <ligand>
        <name>Zn(2+)</name>
        <dbReference type="ChEBI" id="CHEBI:29105"/>
    </ligand>
</feature>
<dbReference type="InterPro" id="IPR052891">
    <property type="entry name" value="DNA-3mA_glycosylase"/>
</dbReference>
<dbReference type="Proteomes" id="UP000016568">
    <property type="component" value="Unassembled WGS sequence"/>
</dbReference>
<dbReference type="RefSeq" id="WP_021689572.1">
    <property type="nucleotide sequence ID" value="NZ_BASZ01000004.1"/>
</dbReference>
<dbReference type="GO" id="GO:0046872">
    <property type="term" value="F:metal ion binding"/>
    <property type="evidence" value="ECO:0007669"/>
    <property type="project" value="UniProtKB-KW"/>
</dbReference>
<dbReference type="SUPFAM" id="SSF48150">
    <property type="entry name" value="DNA-glycosylase"/>
    <property type="match status" value="1"/>
</dbReference>
<evidence type="ECO:0000313" key="3">
    <source>
        <dbReference type="Proteomes" id="UP000016568"/>
    </source>
</evidence>
<dbReference type="PANTHER" id="PTHR30037">
    <property type="entry name" value="DNA-3-METHYLADENINE GLYCOSYLASE 1"/>
    <property type="match status" value="1"/>
</dbReference>
<feature type="binding site" evidence="1">
    <location>
        <position position="27"/>
    </location>
    <ligand>
        <name>Zn(2+)</name>
        <dbReference type="ChEBI" id="CHEBI:29105"/>
    </ligand>
</feature>
<dbReference type="OrthoDB" id="9807664at2"/>
<reference evidence="2 3" key="1">
    <citation type="submission" date="2013-09" db="EMBL/GenBank/DDBJ databases">
        <title>Whole genome shotgun sequence of Novosphingobium tardaugens NBRC 16725.</title>
        <authorList>
            <person name="Isaki S."/>
            <person name="Hosoyama A."/>
            <person name="Tsuchikane K."/>
            <person name="Katsumata H."/>
            <person name="Ando Y."/>
            <person name="Yamazaki S."/>
            <person name="Fujita N."/>
        </authorList>
    </citation>
    <scope>NUCLEOTIDE SEQUENCE [LARGE SCALE GENOMIC DNA]</scope>
    <source>
        <strain evidence="2 3">NBRC 16725</strain>
    </source>
</reference>
<sequence>MSGQRAEHDDRPRCNWAIKNAHERLYHDTEWGVPERDSRALWEMLMLEGFQAGISWSVILSKRDNFRAAFAGFDPRVVAAFDDSDIARLLGDAGIVRSRAKIAATIRGAQIYNAMQDAGEDFAAFCWAFVDGTPIQGEGMHTQTDLSQAISKELKRRGVKFVGPTIVYAWMQAIGMVNDHAPACFRRSEVAGLG</sequence>
<dbReference type="Gene3D" id="1.10.340.30">
    <property type="entry name" value="Hypothetical protein, domain 2"/>
    <property type="match status" value="1"/>
</dbReference>
<dbReference type="PANTHER" id="PTHR30037:SF4">
    <property type="entry name" value="DNA-3-METHYLADENINE GLYCOSYLASE I"/>
    <property type="match status" value="1"/>
</dbReference>
<dbReference type="eggNOG" id="COG2818">
    <property type="taxonomic scope" value="Bacteria"/>
</dbReference>
<dbReference type="KEGG" id="ntd:EGO55_09895"/>
<evidence type="ECO:0000313" key="2">
    <source>
        <dbReference type="EMBL" id="GAD48665.1"/>
    </source>
</evidence>
<dbReference type="AlphaFoldDB" id="U2YJN2"/>
<gene>
    <name evidence="2" type="primary">tag</name>
    <name evidence="2" type="ORF">NT2_04_00760</name>
</gene>
<dbReference type="Pfam" id="PF03352">
    <property type="entry name" value="Adenine_glyco"/>
    <property type="match status" value="1"/>
</dbReference>
<dbReference type="GO" id="GO:0008725">
    <property type="term" value="F:DNA-3-methyladenine glycosylase activity"/>
    <property type="evidence" value="ECO:0007669"/>
    <property type="project" value="InterPro"/>
</dbReference>
<dbReference type="InterPro" id="IPR011257">
    <property type="entry name" value="DNA_glycosylase"/>
</dbReference>
<dbReference type="GO" id="GO:0006284">
    <property type="term" value="P:base-excision repair"/>
    <property type="evidence" value="ECO:0007669"/>
    <property type="project" value="InterPro"/>
</dbReference>
<keyword evidence="3" id="KW-1185">Reference proteome</keyword>
<protein>
    <submittedName>
        <fullName evidence="2">3-methyladenine-DNA glycosylase I</fullName>
    </submittedName>
</protein>